<dbReference type="GO" id="GO:0006605">
    <property type="term" value="P:protein targeting"/>
    <property type="evidence" value="ECO:0007669"/>
    <property type="project" value="InterPro"/>
</dbReference>
<dbReference type="PANTHER" id="PTHR30612">
    <property type="entry name" value="SECA INNER MEMBRANE COMPONENT OF SEC PROTEIN SECRETION SYSTEM"/>
    <property type="match status" value="1"/>
</dbReference>
<feature type="compositionally biased region" description="Basic and acidic residues" evidence="4">
    <location>
        <begin position="1362"/>
        <end position="1385"/>
    </location>
</feature>
<reference evidence="8" key="1">
    <citation type="submission" date="2025-08" db="UniProtKB">
        <authorList>
            <consortium name="RefSeq"/>
        </authorList>
    </citation>
    <scope>IDENTIFICATION</scope>
</reference>
<dbReference type="RefSeq" id="XP_033793001.1">
    <property type="nucleotide sequence ID" value="XM_033937110.1"/>
</dbReference>
<dbReference type="KEGG" id="gsh:117357011"/>
<dbReference type="InterPro" id="IPR001650">
    <property type="entry name" value="Helicase_C-like"/>
</dbReference>
<dbReference type="InterPro" id="IPR000185">
    <property type="entry name" value="SecA"/>
</dbReference>
<feature type="domain" description="SecA family profile" evidence="6">
    <location>
        <begin position="1"/>
        <end position="648"/>
    </location>
</feature>
<dbReference type="SUPFAM" id="SSF52540">
    <property type="entry name" value="P-loop containing nucleoside triphosphate hydrolases"/>
    <property type="match status" value="2"/>
</dbReference>
<feature type="region of interest" description="Disordered" evidence="4">
    <location>
        <begin position="1566"/>
        <end position="1594"/>
    </location>
</feature>
<feature type="domain" description="Helicase C-terminal" evidence="5">
    <location>
        <begin position="486"/>
        <end position="659"/>
    </location>
</feature>
<feature type="compositionally biased region" description="Polar residues" evidence="4">
    <location>
        <begin position="1566"/>
        <end position="1576"/>
    </location>
</feature>
<evidence type="ECO:0000259" key="5">
    <source>
        <dbReference type="PROSITE" id="PS51194"/>
    </source>
</evidence>
<dbReference type="PANTHER" id="PTHR30612:SF0">
    <property type="entry name" value="CHLOROPLAST PROTEIN-TRANSPORTING ATPASE"/>
    <property type="match status" value="1"/>
</dbReference>
<proteinExistence type="predicted"/>
<evidence type="ECO:0000256" key="4">
    <source>
        <dbReference type="SAM" id="MobiDB-lite"/>
    </source>
</evidence>
<dbReference type="InterPro" id="IPR011115">
    <property type="entry name" value="SecA_DEAD"/>
</dbReference>
<dbReference type="InterPro" id="IPR027417">
    <property type="entry name" value="P-loop_NTPase"/>
</dbReference>
<dbReference type="PROSITE" id="PS51194">
    <property type="entry name" value="HELICASE_CTER"/>
    <property type="match status" value="1"/>
</dbReference>
<dbReference type="Proteomes" id="UP000515159">
    <property type="component" value="Chromosome 1"/>
</dbReference>
<dbReference type="InParanoid" id="A0A6P8R2V5"/>
<dbReference type="Gene3D" id="3.40.50.300">
    <property type="entry name" value="P-loop containing nucleotide triphosphate hydrolases"/>
    <property type="match status" value="2"/>
</dbReference>
<dbReference type="GO" id="GO:0016020">
    <property type="term" value="C:membrane"/>
    <property type="evidence" value="ECO:0007669"/>
    <property type="project" value="InterPro"/>
</dbReference>
<feature type="region of interest" description="Disordered" evidence="4">
    <location>
        <begin position="1361"/>
        <end position="1385"/>
    </location>
</feature>
<evidence type="ECO:0000256" key="2">
    <source>
        <dbReference type="ARBA" id="ARBA00022927"/>
    </source>
</evidence>
<dbReference type="SMART" id="SM00490">
    <property type="entry name" value="HELICc"/>
    <property type="match status" value="1"/>
</dbReference>
<keyword evidence="3" id="KW-0811">Translocation</keyword>
<dbReference type="GO" id="GO:0005524">
    <property type="term" value="F:ATP binding"/>
    <property type="evidence" value="ECO:0007669"/>
    <property type="project" value="InterPro"/>
</dbReference>
<dbReference type="Gene3D" id="3.90.1440.10">
    <property type="entry name" value="SecA, preprotein cross-linking domain"/>
    <property type="match status" value="1"/>
</dbReference>
<protein>
    <submittedName>
        <fullName evidence="8">Uncharacterized protein LOC117357011</fullName>
    </submittedName>
</protein>
<evidence type="ECO:0000259" key="6">
    <source>
        <dbReference type="PROSITE" id="PS51196"/>
    </source>
</evidence>
<organism evidence="7 8">
    <name type="scientific">Geotrypetes seraphini</name>
    <name type="common">Gaboon caecilian</name>
    <name type="synonym">Caecilia seraphini</name>
    <dbReference type="NCBI Taxonomy" id="260995"/>
    <lineage>
        <taxon>Eukaryota</taxon>
        <taxon>Metazoa</taxon>
        <taxon>Chordata</taxon>
        <taxon>Craniata</taxon>
        <taxon>Vertebrata</taxon>
        <taxon>Euteleostomi</taxon>
        <taxon>Amphibia</taxon>
        <taxon>Gymnophiona</taxon>
        <taxon>Geotrypetes</taxon>
    </lineage>
</organism>
<dbReference type="GeneID" id="117357011"/>
<dbReference type="PROSITE" id="PS51196">
    <property type="entry name" value="SECA_MOTOR_DEAD"/>
    <property type="match status" value="1"/>
</dbReference>
<evidence type="ECO:0000256" key="1">
    <source>
        <dbReference type="ARBA" id="ARBA00022490"/>
    </source>
</evidence>
<evidence type="ECO:0000313" key="8">
    <source>
        <dbReference type="RefSeq" id="XP_033793001.1"/>
    </source>
</evidence>
<keyword evidence="2" id="KW-0813">Transport</keyword>
<dbReference type="InterPro" id="IPR014018">
    <property type="entry name" value="SecA_motor_DEAD"/>
</dbReference>
<dbReference type="OrthoDB" id="27934at2759"/>
<accession>A0A6P8R2V5</accession>
<gene>
    <name evidence="8" type="primary">LOC117357011</name>
</gene>
<dbReference type="Pfam" id="PF00271">
    <property type="entry name" value="Helicase_C"/>
    <property type="match status" value="1"/>
</dbReference>
<dbReference type="GO" id="GO:0006886">
    <property type="term" value="P:intracellular protein transport"/>
    <property type="evidence" value="ECO:0007669"/>
    <property type="project" value="InterPro"/>
</dbReference>
<evidence type="ECO:0000256" key="3">
    <source>
        <dbReference type="ARBA" id="ARBA00023010"/>
    </source>
</evidence>
<evidence type="ECO:0000313" key="7">
    <source>
        <dbReference type="Proteomes" id="UP000515159"/>
    </source>
</evidence>
<dbReference type="Pfam" id="PF07517">
    <property type="entry name" value="SecA_DEAD"/>
    <property type="match status" value="1"/>
</dbReference>
<sequence length="1812" mass="204237">MLALIHAIQGKKVDIITSNPVLARRDKEDWEKLYKMFGVSCSVIPPPGLEECTNSLQREKAIKQAYKANIIYSTISNLAADTLRQEFEKTTTRGNRLFDMAIVDEVDYMALDSGVQVTYLSHAATGMRHLEPVLAAIWAKVCSCRQIEDAQTGERVWITGAQYFHKAAVTAVMGPETSEHFNPQDILMPGLELGFFTEEDIQKLASKVDQPKQMESQDSEIKELMDKLEPSEQRDLLAVFQAVLEDTVQLECYKVENGRAVRCDTNSTTSHDNKIRMLLLEHGLACIMMSEEDLITATVDQIKLQLKFSNDYIPPEKEEETNEHFLLLPGYLEEYANYKLRDFAENSLKAILMMNDREYMIESATNQRDDNVSKIQEYYGIIPVDFRATGILEKNKCWGDGLQQFLEMKHQLAISPLTNVTNYMSNFHFLQRYNGLFGVSGTLGDEAEIDFLRKYFKTSCLPIPTHRFTKRVELPPIQVEGERDDWIRAICECVKDRTKEKHWVKGQAVLVVCEDVRTADELHKRLLEYEAVSSSDKITMYTRSDKHNVEDKIFNSGDVIIATNLGGRGTDFKVTKEVNESGGLCVILTHFPKNRRTEKQIFGRTARKGNPGMVQMVLNQEDLAPNYQGQPVEIMRKLRADYERSCIADMEDKELKEVEMREKLFNMFCLFLNDFERNYSTVEKIDIFICTDKNLLATNFGCYKEKMDYRTALNALKESWALWLALQEKNFNDYANLDQLKNELEIVLREKKNELLKGNSNNFYDIVKLAMDRMYLHTVEKDNDYGALTYWEKSGEVDQVYRAVSLYNRAYITVNLRKNGYIEKAIAYLKDTKKSIDVLISEQTNTTVACQISSTAQFEPHCKDEPNLAKQMQIRMSLFKSWLDYIDKSVEKLEELQEAEEDAITKDTAVFSLSDRHDYIITEELNTLYEMGLSFVFEVEKKPQFCIDALICAILGALQILTGVLVCALSFGTATQFGMGLIMEGVTDLVTGAVCMMTGSFSWAEWAIGKSISFGLSLMTAGFSTISNLSKTVYQSTRSLLTGAKTFASLAEDAIQKGRVICTSVKQTVQSAISSTTRESLSQSMKALAGSTTVKTNFRQAARFSGQETAKLVAITALEFAVDEGLQAIFKSLFAKTLCEVIAGAIKANVTMNKYVTKFIIIHSVPNNVLAKMKQGGFAIVSANKKNMKDMVERVCRSAVAEVTNDFETFSSLMSQLKPLSEAAIEVMKEAKVKGFILQRAEFAQNLITNIGDLMQILNAIPTKDIIDNRVVPFMTTQIDTFPNATDYQEDERCEHEEVVKVHKELLQAIIDELCKEFTELLAVRLTAQVGKTANRVLGEHVSDKVSKIVGSQKTEQFFADQTHRQEMKKIKPGEETQKLSESEQKDFDDYVKKLQDENRPATELDLNILTKSNQLQGKGIRILMVDEKGNKLATETYPGSDSSAGNITLQLTKVREKTGSESLIDKVEARLKGEQSAYSGNFSLVQSDGTLVSINSKDPASLYSNLAAAIGSNNEADIQSKAQDLKNLVNKEISEKTDQYQELIKKQMDYEAIYETAGKYTIQGTATVSQDQSSGGQVGPRSRRRRDLGLQTASNPIDAKVEECLQKLSPVDLDLVLVNSLGLISATSSLPGGSSQFNVVPSSIPSTSVLELALRQASPEIRAILEEVEKKGLAVTVLSDHYWSALSNGWESTSAAIRSKIADELVNGNWEKAMKLSFISSHPLASENLREDAELESYASWRWDPDAMSEEGMNTYYQMGFYHIMNKFRELKVLEEDQLFSLLFWIEAEEHLSKETPEYQEILTSIKTSEE</sequence>
<name>A0A6P8R2V5_GEOSA</name>
<dbReference type="GO" id="GO:0017038">
    <property type="term" value="P:protein import"/>
    <property type="evidence" value="ECO:0007669"/>
    <property type="project" value="InterPro"/>
</dbReference>
<keyword evidence="7" id="KW-1185">Reference proteome</keyword>
<keyword evidence="1" id="KW-0963">Cytoplasm</keyword>
<keyword evidence="2" id="KW-0653">Protein transport</keyword>